<dbReference type="EMBL" id="JAGYPM010000003">
    <property type="protein sequence ID" value="MBS4191776.1"/>
    <property type="molecule type" value="Genomic_DNA"/>
</dbReference>
<accession>A0ABS5NVA9</accession>
<dbReference type="Proteomes" id="UP000681027">
    <property type="component" value="Unassembled WGS sequence"/>
</dbReference>
<keyword evidence="2" id="KW-1185">Reference proteome</keyword>
<gene>
    <name evidence="1" type="ORF">KHA94_16420</name>
</gene>
<evidence type="ECO:0000313" key="2">
    <source>
        <dbReference type="Proteomes" id="UP000681027"/>
    </source>
</evidence>
<proteinExistence type="predicted"/>
<dbReference type="RefSeq" id="WP_213103184.1">
    <property type="nucleotide sequence ID" value="NZ_JAGYPM010000003.1"/>
</dbReference>
<sequence>MAVLKKAVVVENKLKHNFILEQLQNVGITVSQQGIPLDQLNYEDLKYELVLASFRQKDVENENNGWF</sequence>
<protein>
    <submittedName>
        <fullName evidence="1">Uncharacterized protein</fullName>
    </submittedName>
</protein>
<comment type="caution">
    <text evidence="1">The sequence shown here is derived from an EMBL/GenBank/DDBJ whole genome shotgun (WGS) entry which is preliminary data.</text>
</comment>
<name>A0ABS5NVA9_9BACI</name>
<reference evidence="1 2" key="1">
    <citation type="submission" date="2021-05" db="EMBL/GenBank/DDBJ databases">
        <title>Novel Bacillus species.</title>
        <authorList>
            <person name="Liu G."/>
        </authorList>
    </citation>
    <scope>NUCLEOTIDE SEQUENCE [LARGE SCALE GENOMIC DNA]</scope>
    <source>
        <strain evidence="1 2">FJAT-49705</strain>
    </source>
</reference>
<evidence type="ECO:0000313" key="1">
    <source>
        <dbReference type="EMBL" id="MBS4191776.1"/>
    </source>
</evidence>
<organism evidence="1 2">
    <name type="scientific">Cytobacillus citreus</name>
    <dbReference type="NCBI Taxonomy" id="2833586"/>
    <lineage>
        <taxon>Bacteria</taxon>
        <taxon>Bacillati</taxon>
        <taxon>Bacillota</taxon>
        <taxon>Bacilli</taxon>
        <taxon>Bacillales</taxon>
        <taxon>Bacillaceae</taxon>
        <taxon>Cytobacillus</taxon>
    </lineage>
</organism>